<evidence type="ECO:0000313" key="1">
    <source>
        <dbReference type="EMBL" id="KAF5941391.1"/>
    </source>
</evidence>
<reference evidence="1 2" key="2">
    <citation type="submission" date="2020-07" db="EMBL/GenBank/DDBJ databases">
        <title>Genome assembly of wild tea tree DASZ reveals pedigree and selection history of tea varieties.</title>
        <authorList>
            <person name="Zhang W."/>
        </authorList>
    </citation>
    <scope>NUCLEOTIDE SEQUENCE [LARGE SCALE GENOMIC DNA]</scope>
    <source>
        <strain evidence="2">cv. G240</strain>
        <tissue evidence="1">Leaf</tissue>
    </source>
</reference>
<proteinExistence type="predicted"/>
<reference evidence="2" key="1">
    <citation type="journal article" date="2020" name="Nat. Commun.">
        <title>Genome assembly of wild tea tree DASZ reveals pedigree and selection history of tea varieties.</title>
        <authorList>
            <person name="Zhang W."/>
            <person name="Zhang Y."/>
            <person name="Qiu H."/>
            <person name="Guo Y."/>
            <person name="Wan H."/>
            <person name="Zhang X."/>
            <person name="Scossa F."/>
            <person name="Alseekh S."/>
            <person name="Zhang Q."/>
            <person name="Wang P."/>
            <person name="Xu L."/>
            <person name="Schmidt M.H."/>
            <person name="Jia X."/>
            <person name="Li D."/>
            <person name="Zhu A."/>
            <person name="Guo F."/>
            <person name="Chen W."/>
            <person name="Ni D."/>
            <person name="Usadel B."/>
            <person name="Fernie A.R."/>
            <person name="Wen W."/>
        </authorList>
    </citation>
    <scope>NUCLEOTIDE SEQUENCE [LARGE SCALE GENOMIC DNA]</scope>
    <source>
        <strain evidence="2">cv. G240</strain>
    </source>
</reference>
<dbReference type="Proteomes" id="UP000593564">
    <property type="component" value="Unassembled WGS sequence"/>
</dbReference>
<sequence length="74" mass="8423">MLADIVEQNRGIFTGTQIIIYNVSLFEQFDISSRIDERIHKKGIRRDVTTVDVRATLLESNEVSQEGLCAVVNR</sequence>
<comment type="caution">
    <text evidence="1">The sequence shown here is derived from an EMBL/GenBank/DDBJ whole genome shotgun (WGS) entry which is preliminary data.</text>
</comment>
<protein>
    <submittedName>
        <fullName evidence="1">Uncharacterized protein</fullName>
    </submittedName>
</protein>
<gene>
    <name evidence="1" type="ORF">HYC85_022558</name>
</gene>
<evidence type="ECO:0000313" key="2">
    <source>
        <dbReference type="Proteomes" id="UP000593564"/>
    </source>
</evidence>
<organism evidence="1 2">
    <name type="scientific">Camellia sinensis</name>
    <name type="common">Tea plant</name>
    <name type="synonym">Thea sinensis</name>
    <dbReference type="NCBI Taxonomy" id="4442"/>
    <lineage>
        <taxon>Eukaryota</taxon>
        <taxon>Viridiplantae</taxon>
        <taxon>Streptophyta</taxon>
        <taxon>Embryophyta</taxon>
        <taxon>Tracheophyta</taxon>
        <taxon>Spermatophyta</taxon>
        <taxon>Magnoliopsida</taxon>
        <taxon>eudicotyledons</taxon>
        <taxon>Gunneridae</taxon>
        <taxon>Pentapetalae</taxon>
        <taxon>asterids</taxon>
        <taxon>Ericales</taxon>
        <taxon>Theaceae</taxon>
        <taxon>Camellia</taxon>
    </lineage>
</organism>
<keyword evidence="2" id="KW-1185">Reference proteome</keyword>
<dbReference type="AlphaFoldDB" id="A0A7J7GNB5"/>
<dbReference type="EMBL" id="JACBKZ010000010">
    <property type="protein sequence ID" value="KAF5941391.1"/>
    <property type="molecule type" value="Genomic_DNA"/>
</dbReference>
<accession>A0A7J7GNB5</accession>
<name>A0A7J7GNB5_CAMSI</name>